<dbReference type="GeneID" id="64667640"/>
<name>A0AAD4HEZ5_9AGAM</name>
<evidence type="ECO:0000259" key="1">
    <source>
        <dbReference type="PROSITE" id="PS50011"/>
    </source>
</evidence>
<dbReference type="RefSeq" id="XP_041220746.1">
    <property type="nucleotide sequence ID" value="XM_041373342.1"/>
</dbReference>
<evidence type="ECO:0000313" key="3">
    <source>
        <dbReference type="Proteomes" id="UP001195769"/>
    </source>
</evidence>
<dbReference type="EMBL" id="JABBWK010000070">
    <property type="protein sequence ID" value="KAG1895170.1"/>
    <property type="molecule type" value="Genomic_DNA"/>
</dbReference>
<dbReference type="GO" id="GO:0004672">
    <property type="term" value="F:protein kinase activity"/>
    <property type="evidence" value="ECO:0007669"/>
    <property type="project" value="InterPro"/>
</dbReference>
<dbReference type="Pfam" id="PF07714">
    <property type="entry name" value="PK_Tyr_Ser-Thr"/>
    <property type="match status" value="1"/>
</dbReference>
<dbReference type="GO" id="GO:0005524">
    <property type="term" value="F:ATP binding"/>
    <property type="evidence" value="ECO:0007669"/>
    <property type="project" value="InterPro"/>
</dbReference>
<keyword evidence="3" id="KW-1185">Reference proteome</keyword>
<dbReference type="PROSITE" id="PS50011">
    <property type="entry name" value="PROTEIN_KINASE_DOM"/>
    <property type="match status" value="1"/>
</dbReference>
<reference evidence="2" key="1">
    <citation type="journal article" date="2020" name="New Phytol.">
        <title>Comparative genomics reveals dynamic genome evolution in host specialist ectomycorrhizal fungi.</title>
        <authorList>
            <person name="Lofgren L.A."/>
            <person name="Nguyen N.H."/>
            <person name="Vilgalys R."/>
            <person name="Ruytinx J."/>
            <person name="Liao H.L."/>
            <person name="Branco S."/>
            <person name="Kuo A."/>
            <person name="LaButti K."/>
            <person name="Lipzen A."/>
            <person name="Andreopoulos W."/>
            <person name="Pangilinan J."/>
            <person name="Riley R."/>
            <person name="Hundley H."/>
            <person name="Na H."/>
            <person name="Barry K."/>
            <person name="Grigoriev I.V."/>
            <person name="Stajich J.E."/>
            <person name="Kennedy P.G."/>
        </authorList>
    </citation>
    <scope>NUCLEOTIDE SEQUENCE</scope>
    <source>
        <strain evidence="2">FC203</strain>
    </source>
</reference>
<feature type="domain" description="Protein kinase" evidence="1">
    <location>
        <begin position="1"/>
        <end position="127"/>
    </location>
</feature>
<sequence length="127" mass="14446">QGVVCIGDFGHTQVLDEVLGREGFTAYTGSSNMRWNAPELLGSDDIKPTKASDVFAFGKSILELVIKQAPPYSHRKRDLTVIMDVGDSRLPLRPTEPEDISRWMHVELWKVLNKRWHFRGHARETST</sequence>
<proteinExistence type="predicted"/>
<feature type="non-terminal residue" evidence="2">
    <location>
        <position position="1"/>
    </location>
</feature>
<dbReference type="InterPro" id="IPR011009">
    <property type="entry name" value="Kinase-like_dom_sf"/>
</dbReference>
<comment type="caution">
    <text evidence="2">The sequence shown here is derived from an EMBL/GenBank/DDBJ whole genome shotgun (WGS) entry which is preliminary data.</text>
</comment>
<feature type="non-terminal residue" evidence="2">
    <location>
        <position position="127"/>
    </location>
</feature>
<dbReference type="Gene3D" id="1.10.510.10">
    <property type="entry name" value="Transferase(Phosphotransferase) domain 1"/>
    <property type="match status" value="1"/>
</dbReference>
<dbReference type="AlphaFoldDB" id="A0AAD4HEZ5"/>
<dbReference type="InterPro" id="IPR001245">
    <property type="entry name" value="Ser-Thr/Tyr_kinase_cat_dom"/>
</dbReference>
<accession>A0AAD4HEZ5</accession>
<dbReference type="SUPFAM" id="SSF56112">
    <property type="entry name" value="Protein kinase-like (PK-like)"/>
    <property type="match status" value="1"/>
</dbReference>
<dbReference type="InterPro" id="IPR000719">
    <property type="entry name" value="Prot_kinase_dom"/>
</dbReference>
<evidence type="ECO:0000313" key="2">
    <source>
        <dbReference type="EMBL" id="KAG1895170.1"/>
    </source>
</evidence>
<organism evidence="2 3">
    <name type="scientific">Suillus fuscotomentosus</name>
    <dbReference type="NCBI Taxonomy" id="1912939"/>
    <lineage>
        <taxon>Eukaryota</taxon>
        <taxon>Fungi</taxon>
        <taxon>Dikarya</taxon>
        <taxon>Basidiomycota</taxon>
        <taxon>Agaricomycotina</taxon>
        <taxon>Agaricomycetes</taxon>
        <taxon>Agaricomycetidae</taxon>
        <taxon>Boletales</taxon>
        <taxon>Suillineae</taxon>
        <taxon>Suillaceae</taxon>
        <taxon>Suillus</taxon>
    </lineage>
</organism>
<dbReference type="Proteomes" id="UP001195769">
    <property type="component" value="Unassembled WGS sequence"/>
</dbReference>
<protein>
    <recommendedName>
        <fullName evidence="1">Protein kinase domain-containing protein</fullName>
    </recommendedName>
</protein>
<gene>
    <name evidence="2" type="ORF">F5891DRAFT_894159</name>
</gene>